<keyword evidence="7" id="KW-1185">Reference proteome</keyword>
<name>A0A9P5LLY5_9HYPO</name>
<sequence>MYVAGETQEPSTPTIALVESIIKDQVILMLTTANDLAGRRGSKVFSNNDLIFQFRHDSARVARLQTFLRWKSIRRQVKDSDDKGAPEVAGADDIDNDTLEGSMAPDGAAKKTRLPAAVLPWEVRFFYAEQVPGDDVDEDVLADSNMATLKKLRRADVKTRDMTVEEYATWSECRHASFTWRKVKRFREWAGLGVIAEHKPADDSLDILGFVTYEMVERLTEIALAFQEHELRSTQGLEYKQTPSFNTNCPGPFAPLEMRNSSAPKSIFASRLSWAAGLTLGLVCGAHCRDRRARDLLHTKITAIPVEQKAYR</sequence>
<evidence type="ECO:0000313" key="7">
    <source>
        <dbReference type="Proteomes" id="UP000722485"/>
    </source>
</evidence>
<accession>A0A9P5LLY5</accession>
<evidence type="ECO:0000256" key="3">
    <source>
        <dbReference type="ARBA" id="ARBA00023163"/>
    </source>
</evidence>
<reference evidence="6" key="1">
    <citation type="submission" date="2020-03" db="EMBL/GenBank/DDBJ databases">
        <title>Draft Genome Sequence of Cylindrodendrum hubeiense.</title>
        <authorList>
            <person name="Buettner E."/>
            <person name="Kellner H."/>
        </authorList>
    </citation>
    <scope>NUCLEOTIDE SEQUENCE</scope>
    <source>
        <strain evidence="6">IHI 201604</strain>
    </source>
</reference>
<evidence type="ECO:0008006" key="8">
    <source>
        <dbReference type="Google" id="ProtNLM"/>
    </source>
</evidence>
<evidence type="ECO:0000256" key="2">
    <source>
        <dbReference type="ARBA" id="ARBA00023015"/>
    </source>
</evidence>
<keyword evidence="2" id="KW-0805">Transcription regulation</keyword>
<comment type="subcellular location">
    <subcellularLocation>
        <location evidence="1">Nucleus</location>
    </subcellularLocation>
</comment>
<proteinExistence type="predicted"/>
<comment type="caution">
    <text evidence="6">The sequence shown here is derived from an EMBL/GenBank/DDBJ whole genome shotgun (WGS) entry which is preliminary data.</text>
</comment>
<dbReference type="Proteomes" id="UP000722485">
    <property type="component" value="Unassembled WGS sequence"/>
</dbReference>
<dbReference type="GO" id="GO:0000124">
    <property type="term" value="C:SAGA complex"/>
    <property type="evidence" value="ECO:0007669"/>
    <property type="project" value="TreeGrafter"/>
</dbReference>
<evidence type="ECO:0000313" key="6">
    <source>
        <dbReference type="EMBL" id="KAF7556208.1"/>
    </source>
</evidence>
<keyword evidence="3" id="KW-0804">Transcription</keyword>
<dbReference type="PANTHER" id="PTHR11380:SF16">
    <property type="entry name" value="TRANSCRIPTION INITIATION PROTEIN SPT3 HOMOLOG"/>
    <property type="match status" value="1"/>
</dbReference>
<keyword evidence="4" id="KW-0539">Nucleus</keyword>
<evidence type="ECO:0000256" key="5">
    <source>
        <dbReference type="SAM" id="MobiDB-lite"/>
    </source>
</evidence>
<gene>
    <name evidence="6" type="ORF">G7Z17_g1604</name>
</gene>
<dbReference type="GO" id="GO:0003712">
    <property type="term" value="F:transcription coregulator activity"/>
    <property type="evidence" value="ECO:0007669"/>
    <property type="project" value="TreeGrafter"/>
</dbReference>
<evidence type="ECO:0000256" key="4">
    <source>
        <dbReference type="ARBA" id="ARBA00023242"/>
    </source>
</evidence>
<dbReference type="Pfam" id="PF02269">
    <property type="entry name" value="TFIID-18kDa"/>
    <property type="match status" value="1"/>
</dbReference>
<evidence type="ECO:0000256" key="1">
    <source>
        <dbReference type="ARBA" id="ARBA00004123"/>
    </source>
</evidence>
<dbReference type="InterPro" id="IPR003195">
    <property type="entry name" value="TFIID_TAF13"/>
</dbReference>
<dbReference type="CDD" id="cd22926">
    <property type="entry name" value="HFD_SPT3"/>
    <property type="match status" value="1"/>
</dbReference>
<dbReference type="PANTHER" id="PTHR11380">
    <property type="entry name" value="TRANSCRIPTION INITIATION FACTOR TFIID/SUPT3-RELATED"/>
    <property type="match status" value="1"/>
</dbReference>
<protein>
    <recommendedName>
        <fullName evidence="8">Spt3</fullName>
    </recommendedName>
</protein>
<dbReference type="AlphaFoldDB" id="A0A9P5LLY5"/>
<dbReference type="GO" id="GO:0006366">
    <property type="term" value="P:transcription by RNA polymerase II"/>
    <property type="evidence" value="ECO:0007669"/>
    <property type="project" value="InterPro"/>
</dbReference>
<dbReference type="OrthoDB" id="66982at2759"/>
<feature type="region of interest" description="Disordered" evidence="5">
    <location>
        <begin position="79"/>
        <end position="107"/>
    </location>
</feature>
<dbReference type="GO" id="GO:0005634">
    <property type="term" value="C:nucleus"/>
    <property type="evidence" value="ECO:0007669"/>
    <property type="project" value="UniProtKB-SubCell"/>
</dbReference>
<dbReference type="EMBL" id="JAANBB010000014">
    <property type="protein sequence ID" value="KAF7556208.1"/>
    <property type="molecule type" value="Genomic_DNA"/>
</dbReference>
<organism evidence="6 7">
    <name type="scientific">Cylindrodendrum hubeiense</name>
    <dbReference type="NCBI Taxonomy" id="595255"/>
    <lineage>
        <taxon>Eukaryota</taxon>
        <taxon>Fungi</taxon>
        <taxon>Dikarya</taxon>
        <taxon>Ascomycota</taxon>
        <taxon>Pezizomycotina</taxon>
        <taxon>Sordariomycetes</taxon>
        <taxon>Hypocreomycetidae</taxon>
        <taxon>Hypocreales</taxon>
        <taxon>Nectriaceae</taxon>
        <taxon>Cylindrodendrum</taxon>
    </lineage>
</organism>